<dbReference type="Pfam" id="PF13456">
    <property type="entry name" value="RVT_3"/>
    <property type="match status" value="1"/>
</dbReference>
<dbReference type="InterPro" id="IPR036397">
    <property type="entry name" value="RNaseH_sf"/>
</dbReference>
<proteinExistence type="predicted"/>
<gene>
    <name evidence="3" type="ORF">D9756_009140</name>
</gene>
<reference evidence="3 4" key="1">
    <citation type="journal article" date="2020" name="ISME J.">
        <title>Uncovering the hidden diversity of litter-decomposition mechanisms in mushroom-forming fungi.</title>
        <authorList>
            <person name="Floudas D."/>
            <person name="Bentzer J."/>
            <person name="Ahren D."/>
            <person name="Johansson T."/>
            <person name="Persson P."/>
            <person name="Tunlid A."/>
        </authorList>
    </citation>
    <scope>NUCLEOTIDE SEQUENCE [LARGE SCALE GENOMIC DNA]</scope>
    <source>
        <strain evidence="3 4">CBS 146.42</strain>
    </source>
</reference>
<evidence type="ECO:0000313" key="4">
    <source>
        <dbReference type="Proteomes" id="UP000559027"/>
    </source>
</evidence>
<comment type="caution">
    <text evidence="3">The sequence shown here is derived from an EMBL/GenBank/DDBJ whole genome shotgun (WGS) entry which is preliminary data.</text>
</comment>
<dbReference type="OrthoDB" id="3255824at2759"/>
<dbReference type="SUPFAM" id="SSF53098">
    <property type="entry name" value="Ribonuclease H-like"/>
    <property type="match status" value="1"/>
</dbReference>
<feature type="coiled-coil region" evidence="1">
    <location>
        <begin position="125"/>
        <end position="159"/>
    </location>
</feature>
<sequence length="502" mass="56048">MPTPSIFHDDFLSRWNTLGRESFRTESMNNSERPDSSSNWVYKPELGAIVHQEHCSTCYRYIAHMSNAMRDPIDCPEYHSLVLAEGDRDVEFQLEFDRGWDAGLQEGEIRLTSCHTKLDHALASVSEYQRKYNETLDQLKRKTSELDRLQAAYENLQQQTSFNSMPTRQGNIEVGIRAGANQPPPSVADPIPPVPRHPPTDASDNAHITPSALPTSPQHFLATCSLTSSTLSLPEAAGQSKAVIDMIIALVTELNKHRDIVESVAENLDGLSTSRPEQPLSSRIIQVESAAGVVLRLVQMYWTKIRKVNPSSHTPVQEFLLSSLTMPQAESPSINILPAPLLPVGPVYVDASGMGIGFVFKNQWQMWRLVQGWMEPQYRDIQWAEAVAVELGLRLMIQAGYARREISMRSDNQAVVDALAKGSPIGESEVTEIVYQIKKLCQVHDITLAIKWIPGKENPADAPSRFEKQNPNQRFPHDIRIPAYLQEFVAPARCDGDSGSSS</sequence>
<feature type="domain" description="RNase H type-1" evidence="2">
    <location>
        <begin position="377"/>
        <end position="458"/>
    </location>
</feature>
<dbReference type="InterPro" id="IPR012337">
    <property type="entry name" value="RNaseH-like_sf"/>
</dbReference>
<evidence type="ECO:0000313" key="3">
    <source>
        <dbReference type="EMBL" id="KAF5350176.1"/>
    </source>
</evidence>
<accession>A0A8H5CZW1</accession>
<dbReference type="EMBL" id="JAACJO010000015">
    <property type="protein sequence ID" value="KAF5350176.1"/>
    <property type="molecule type" value="Genomic_DNA"/>
</dbReference>
<keyword evidence="4" id="KW-1185">Reference proteome</keyword>
<dbReference type="PANTHER" id="PTHR33050">
    <property type="entry name" value="REVERSE TRANSCRIPTASE DOMAIN-CONTAINING PROTEIN"/>
    <property type="match status" value="1"/>
</dbReference>
<protein>
    <recommendedName>
        <fullName evidence="2">RNase H type-1 domain-containing protein</fullName>
    </recommendedName>
</protein>
<dbReference type="GO" id="GO:0003676">
    <property type="term" value="F:nucleic acid binding"/>
    <property type="evidence" value="ECO:0007669"/>
    <property type="project" value="InterPro"/>
</dbReference>
<dbReference type="GO" id="GO:0004523">
    <property type="term" value="F:RNA-DNA hybrid ribonuclease activity"/>
    <property type="evidence" value="ECO:0007669"/>
    <property type="project" value="InterPro"/>
</dbReference>
<dbReference type="InterPro" id="IPR002156">
    <property type="entry name" value="RNaseH_domain"/>
</dbReference>
<name>A0A8H5CZW1_9AGAR</name>
<dbReference type="PANTHER" id="PTHR33050:SF8">
    <property type="entry name" value="REVERSE TRANSCRIPTASE DOMAIN-CONTAINING PROTEIN"/>
    <property type="match status" value="1"/>
</dbReference>
<keyword evidence="1" id="KW-0175">Coiled coil</keyword>
<dbReference type="AlphaFoldDB" id="A0A8H5CZW1"/>
<dbReference type="Gene3D" id="3.30.420.10">
    <property type="entry name" value="Ribonuclease H-like superfamily/Ribonuclease H"/>
    <property type="match status" value="1"/>
</dbReference>
<evidence type="ECO:0000259" key="2">
    <source>
        <dbReference type="Pfam" id="PF13456"/>
    </source>
</evidence>
<evidence type="ECO:0000256" key="1">
    <source>
        <dbReference type="SAM" id="Coils"/>
    </source>
</evidence>
<dbReference type="Proteomes" id="UP000559027">
    <property type="component" value="Unassembled WGS sequence"/>
</dbReference>
<organism evidence="3 4">
    <name type="scientific">Leucocoprinus leucothites</name>
    <dbReference type="NCBI Taxonomy" id="201217"/>
    <lineage>
        <taxon>Eukaryota</taxon>
        <taxon>Fungi</taxon>
        <taxon>Dikarya</taxon>
        <taxon>Basidiomycota</taxon>
        <taxon>Agaricomycotina</taxon>
        <taxon>Agaricomycetes</taxon>
        <taxon>Agaricomycetidae</taxon>
        <taxon>Agaricales</taxon>
        <taxon>Agaricineae</taxon>
        <taxon>Agaricaceae</taxon>
        <taxon>Leucocoprinus</taxon>
    </lineage>
</organism>
<dbReference type="InterPro" id="IPR052055">
    <property type="entry name" value="Hepadnavirus_pol/RT"/>
</dbReference>